<name>A0A653DHX6_CALMS</name>
<gene>
    <name evidence="14" type="ORF">CALMAC_LOCUS17688</name>
</gene>
<sequence>MGIKKCSVCNMRCIGRIFRFPKDSATKNMWLEALNMSRSDITESSYICENHFRSQDILKLAGKHHLRVDAVPSLHINQPGSSEAYEGALTSNNVTTSSSATITAENSITLTGDSDETITAENLSEASDATLTASEASSCSPMKAAEQKFSSDTLTASEIELDERKTALIACSRKLVTAENLSEASDATLTASEASSCSPMKAAEQKFSSDTLTASEIGELDESALPVHKFIGPAEKPVEAEHATIASRKRRVPQNEQSNHMRYFGDFQRKDIECPIKRQKFWVLANKTVKLQKKTIKFLQQKNRHLLRKINSLQALNLHLRRKDLISEKLLDGICAGVVQPDFAEEDN</sequence>
<keyword evidence="4 12" id="KW-0863">Zinc-finger</keyword>
<dbReference type="Gene3D" id="6.20.210.20">
    <property type="entry name" value="THAP domain"/>
    <property type="match status" value="1"/>
</dbReference>
<keyword evidence="3" id="KW-0479">Metal-binding</keyword>
<evidence type="ECO:0000256" key="11">
    <source>
        <dbReference type="ARBA" id="ARBA00023306"/>
    </source>
</evidence>
<evidence type="ECO:0000256" key="6">
    <source>
        <dbReference type="ARBA" id="ARBA00023015"/>
    </source>
</evidence>
<evidence type="ECO:0000313" key="15">
    <source>
        <dbReference type="Proteomes" id="UP000410492"/>
    </source>
</evidence>
<keyword evidence="15" id="KW-1185">Reference proteome</keyword>
<dbReference type="Proteomes" id="UP000410492">
    <property type="component" value="Unassembled WGS sequence"/>
</dbReference>
<evidence type="ECO:0000256" key="5">
    <source>
        <dbReference type="ARBA" id="ARBA00022833"/>
    </source>
</evidence>
<evidence type="ECO:0000256" key="8">
    <source>
        <dbReference type="ARBA" id="ARBA00023125"/>
    </source>
</evidence>
<feature type="domain" description="THAP-type" evidence="13">
    <location>
        <begin position="1"/>
        <end position="75"/>
    </location>
</feature>
<evidence type="ECO:0000313" key="14">
    <source>
        <dbReference type="EMBL" id="VEN59800.1"/>
    </source>
</evidence>
<evidence type="ECO:0000256" key="2">
    <source>
        <dbReference type="ARBA" id="ARBA00006177"/>
    </source>
</evidence>
<keyword evidence="9" id="KW-0804">Transcription</keyword>
<dbReference type="EMBL" id="CAACVG010012164">
    <property type="protein sequence ID" value="VEN59800.1"/>
    <property type="molecule type" value="Genomic_DNA"/>
</dbReference>
<dbReference type="SMART" id="SM00980">
    <property type="entry name" value="THAP"/>
    <property type="match status" value="1"/>
</dbReference>
<keyword evidence="6" id="KW-0805">Transcription regulation</keyword>
<reference evidence="14 15" key="1">
    <citation type="submission" date="2019-01" db="EMBL/GenBank/DDBJ databases">
        <authorList>
            <person name="Sayadi A."/>
        </authorList>
    </citation>
    <scope>NUCLEOTIDE SEQUENCE [LARGE SCALE GENOMIC DNA]</scope>
</reference>
<dbReference type="InterPro" id="IPR038441">
    <property type="entry name" value="THAP_Znf_sf"/>
</dbReference>
<keyword evidence="8 12" id="KW-0238">DNA-binding</keyword>
<keyword evidence="11" id="KW-0131">Cell cycle</keyword>
<evidence type="ECO:0000256" key="3">
    <source>
        <dbReference type="ARBA" id="ARBA00022723"/>
    </source>
</evidence>
<dbReference type="PANTHER" id="PTHR46600:SF1">
    <property type="entry name" value="THAP DOMAIN-CONTAINING PROTEIN 1"/>
    <property type="match status" value="1"/>
</dbReference>
<dbReference type="GO" id="GO:0005654">
    <property type="term" value="C:nucleoplasm"/>
    <property type="evidence" value="ECO:0007669"/>
    <property type="project" value="UniProtKB-SubCell"/>
</dbReference>
<evidence type="ECO:0000256" key="9">
    <source>
        <dbReference type="ARBA" id="ARBA00023163"/>
    </source>
</evidence>
<dbReference type="OrthoDB" id="6784213at2759"/>
<dbReference type="SMART" id="SM00692">
    <property type="entry name" value="DM3"/>
    <property type="match status" value="1"/>
</dbReference>
<dbReference type="PANTHER" id="PTHR46600">
    <property type="entry name" value="THAP DOMAIN-CONTAINING"/>
    <property type="match status" value="1"/>
</dbReference>
<keyword evidence="10" id="KW-0539">Nucleus</keyword>
<dbReference type="InterPro" id="IPR006612">
    <property type="entry name" value="THAP_Znf"/>
</dbReference>
<dbReference type="InterPro" id="IPR026516">
    <property type="entry name" value="THAP1/10"/>
</dbReference>
<dbReference type="PROSITE" id="PS50950">
    <property type="entry name" value="ZF_THAP"/>
    <property type="match status" value="1"/>
</dbReference>
<evidence type="ECO:0000256" key="7">
    <source>
        <dbReference type="ARBA" id="ARBA00023054"/>
    </source>
</evidence>
<evidence type="ECO:0000256" key="1">
    <source>
        <dbReference type="ARBA" id="ARBA00004642"/>
    </source>
</evidence>
<comment type="subcellular location">
    <subcellularLocation>
        <location evidence="1">Nucleus</location>
        <location evidence="1">Nucleoplasm</location>
    </subcellularLocation>
</comment>
<comment type="similarity">
    <text evidence="2">Belongs to the THAP1 family.</text>
</comment>
<evidence type="ECO:0000256" key="4">
    <source>
        <dbReference type="ARBA" id="ARBA00022771"/>
    </source>
</evidence>
<dbReference type="GO" id="GO:0008270">
    <property type="term" value="F:zinc ion binding"/>
    <property type="evidence" value="ECO:0007669"/>
    <property type="project" value="UniProtKB-KW"/>
</dbReference>
<keyword evidence="5" id="KW-0862">Zinc</keyword>
<evidence type="ECO:0000256" key="10">
    <source>
        <dbReference type="ARBA" id="ARBA00023242"/>
    </source>
</evidence>
<protein>
    <recommendedName>
        <fullName evidence="13">THAP-type domain-containing protein</fullName>
    </recommendedName>
</protein>
<dbReference type="Pfam" id="PF05485">
    <property type="entry name" value="THAP"/>
    <property type="match status" value="1"/>
</dbReference>
<organism evidence="14 15">
    <name type="scientific">Callosobruchus maculatus</name>
    <name type="common">Southern cowpea weevil</name>
    <name type="synonym">Pulse bruchid</name>
    <dbReference type="NCBI Taxonomy" id="64391"/>
    <lineage>
        <taxon>Eukaryota</taxon>
        <taxon>Metazoa</taxon>
        <taxon>Ecdysozoa</taxon>
        <taxon>Arthropoda</taxon>
        <taxon>Hexapoda</taxon>
        <taxon>Insecta</taxon>
        <taxon>Pterygota</taxon>
        <taxon>Neoptera</taxon>
        <taxon>Endopterygota</taxon>
        <taxon>Coleoptera</taxon>
        <taxon>Polyphaga</taxon>
        <taxon>Cucujiformia</taxon>
        <taxon>Chrysomeloidea</taxon>
        <taxon>Chrysomelidae</taxon>
        <taxon>Bruchinae</taxon>
        <taxon>Bruchini</taxon>
        <taxon>Callosobruchus</taxon>
    </lineage>
</organism>
<evidence type="ECO:0000259" key="13">
    <source>
        <dbReference type="PROSITE" id="PS50950"/>
    </source>
</evidence>
<dbReference type="SUPFAM" id="SSF57716">
    <property type="entry name" value="Glucocorticoid receptor-like (DNA-binding domain)"/>
    <property type="match status" value="1"/>
</dbReference>
<accession>A0A653DHX6</accession>
<evidence type="ECO:0000256" key="12">
    <source>
        <dbReference type="PROSITE-ProRule" id="PRU00309"/>
    </source>
</evidence>
<dbReference type="GO" id="GO:0043565">
    <property type="term" value="F:sequence-specific DNA binding"/>
    <property type="evidence" value="ECO:0007669"/>
    <property type="project" value="InterPro"/>
</dbReference>
<keyword evidence="7" id="KW-0175">Coiled coil</keyword>
<dbReference type="AlphaFoldDB" id="A0A653DHX6"/>
<proteinExistence type="inferred from homology"/>